<feature type="transmembrane region" description="Helical" evidence="1">
    <location>
        <begin position="69"/>
        <end position="87"/>
    </location>
</feature>
<accession>I4B6V1</accession>
<feature type="transmembrane region" description="Helical" evidence="1">
    <location>
        <begin position="92"/>
        <end position="112"/>
    </location>
</feature>
<feature type="transmembrane region" description="Helical" evidence="1">
    <location>
        <begin position="21"/>
        <end position="43"/>
    </location>
</feature>
<dbReference type="RefSeq" id="WP_014803514.1">
    <property type="nucleotide sequence ID" value="NC_018020.1"/>
</dbReference>
<keyword evidence="1" id="KW-1133">Transmembrane helix</keyword>
<dbReference type="EMBL" id="CP002959">
    <property type="protein sequence ID" value="AFM13008.1"/>
    <property type="molecule type" value="Genomic_DNA"/>
</dbReference>
<evidence type="ECO:0000256" key="1">
    <source>
        <dbReference type="SAM" id="Phobius"/>
    </source>
</evidence>
<evidence type="ECO:0000313" key="2">
    <source>
        <dbReference type="EMBL" id="AFM13008.1"/>
    </source>
</evidence>
<feature type="transmembrane region" description="Helical" evidence="1">
    <location>
        <begin position="132"/>
        <end position="155"/>
    </location>
</feature>
<name>I4B6V1_TURPD</name>
<dbReference type="HOGENOM" id="CLU_094318_0_0_12"/>
<sequence length="195" mass="21912">MVLGHYASAFLVRPHLPQAPFWLLLLTANLAEFLWLVLALVGVEPTKPDSILDATFNNLDVHMTYSHNVVPNLILGGVVFLLVQLIWKNKKLALGAAFLTCLHVWSDIIVGFQHELLGPDSMKVGLNSYGRFPYAAILIEWFFALGCLSYFVWAEKARGRMVARKKIVLLYTAFTIGILSWLPNAYTPMRKLLGL</sequence>
<feature type="transmembrane region" description="Helical" evidence="1">
    <location>
        <begin position="167"/>
        <end position="186"/>
    </location>
</feature>
<dbReference type="AlphaFoldDB" id="I4B6V1"/>
<keyword evidence="3" id="KW-1185">Reference proteome</keyword>
<reference evidence="2 3" key="1">
    <citation type="submission" date="2012-06" db="EMBL/GenBank/DDBJ databases">
        <title>The complete chromosome of genome of Turneriella parva DSM 21527.</title>
        <authorList>
            <consortium name="US DOE Joint Genome Institute (JGI-PGF)"/>
            <person name="Lucas S."/>
            <person name="Han J."/>
            <person name="Lapidus A."/>
            <person name="Bruce D."/>
            <person name="Goodwin L."/>
            <person name="Pitluck S."/>
            <person name="Peters L."/>
            <person name="Kyrpides N."/>
            <person name="Mavromatis K."/>
            <person name="Ivanova N."/>
            <person name="Mikhailova N."/>
            <person name="Chertkov O."/>
            <person name="Detter J.C."/>
            <person name="Tapia R."/>
            <person name="Han C."/>
            <person name="Land M."/>
            <person name="Hauser L."/>
            <person name="Markowitz V."/>
            <person name="Cheng J.-F."/>
            <person name="Hugenholtz P."/>
            <person name="Woyke T."/>
            <person name="Wu D."/>
            <person name="Gronow S."/>
            <person name="Wellnitz S."/>
            <person name="Brambilla E."/>
            <person name="Klenk H.-P."/>
            <person name="Eisen J.A."/>
        </authorList>
    </citation>
    <scope>NUCLEOTIDE SEQUENCE [LARGE SCALE GENOMIC DNA]</scope>
    <source>
        <strain evidence="3">ATCC BAA-1111 / DSM 21527 / NCTC 11395 / H</strain>
    </source>
</reference>
<dbReference type="OrthoDB" id="327431at2"/>
<evidence type="ECO:0008006" key="4">
    <source>
        <dbReference type="Google" id="ProtNLM"/>
    </source>
</evidence>
<organism evidence="2 3">
    <name type="scientific">Turneriella parva (strain ATCC BAA-1111 / DSM 21527 / NCTC 11395 / H)</name>
    <name type="common">Leptospira parva</name>
    <dbReference type="NCBI Taxonomy" id="869212"/>
    <lineage>
        <taxon>Bacteria</taxon>
        <taxon>Pseudomonadati</taxon>
        <taxon>Spirochaetota</taxon>
        <taxon>Spirochaetia</taxon>
        <taxon>Leptospirales</taxon>
        <taxon>Leptospiraceae</taxon>
        <taxon>Turneriella</taxon>
    </lineage>
</organism>
<keyword evidence="1" id="KW-0472">Membrane</keyword>
<protein>
    <recommendedName>
        <fullName evidence="4">Membrane-bound metal-dependent hydrolase</fullName>
    </recommendedName>
</protein>
<evidence type="ECO:0000313" key="3">
    <source>
        <dbReference type="Proteomes" id="UP000006048"/>
    </source>
</evidence>
<keyword evidence="1" id="KW-0812">Transmembrane</keyword>
<dbReference type="Proteomes" id="UP000006048">
    <property type="component" value="Chromosome"/>
</dbReference>
<proteinExistence type="predicted"/>
<dbReference type="KEGG" id="tpx:Turpa_2365"/>
<gene>
    <name evidence="2" type="ordered locus">Turpa_2365</name>
</gene>